<dbReference type="AlphaFoldDB" id="A0A6A5FFH5"/>
<accession>A0A6A5FFH5</accession>
<feature type="domain" description="Anaphylatoxin-like" evidence="4">
    <location>
        <begin position="1"/>
        <end position="31"/>
    </location>
</feature>
<proteinExistence type="predicted"/>
<dbReference type="Pfam" id="PF01821">
    <property type="entry name" value="ANATO"/>
    <property type="match status" value="1"/>
</dbReference>
<evidence type="ECO:0000259" key="4">
    <source>
        <dbReference type="SMART" id="SM00104"/>
    </source>
</evidence>
<dbReference type="Gene3D" id="2.20.130.20">
    <property type="match status" value="1"/>
</dbReference>
<keyword evidence="6" id="KW-1185">Reference proteome</keyword>
<dbReference type="EMBL" id="VHII01000007">
    <property type="protein sequence ID" value="KAF1388634.1"/>
    <property type="molecule type" value="Genomic_DNA"/>
</dbReference>
<dbReference type="GO" id="GO:0005576">
    <property type="term" value="C:extracellular region"/>
    <property type="evidence" value="ECO:0007669"/>
    <property type="project" value="UniProtKB-SubCell"/>
</dbReference>
<protein>
    <recommendedName>
        <fullName evidence="4">Anaphylatoxin-like domain-containing protein</fullName>
    </recommendedName>
</protein>
<evidence type="ECO:0000256" key="2">
    <source>
        <dbReference type="ARBA" id="ARBA00022525"/>
    </source>
</evidence>
<comment type="subcellular location">
    <subcellularLocation>
        <location evidence="1">Secreted</location>
    </subcellularLocation>
</comment>
<name>A0A6A5FFH5_PERFL</name>
<evidence type="ECO:0000256" key="3">
    <source>
        <dbReference type="ARBA" id="ARBA00023157"/>
    </source>
</evidence>
<organism evidence="5 6">
    <name type="scientific">Perca fluviatilis</name>
    <name type="common">European perch</name>
    <dbReference type="NCBI Taxonomy" id="8168"/>
    <lineage>
        <taxon>Eukaryota</taxon>
        <taxon>Metazoa</taxon>
        <taxon>Chordata</taxon>
        <taxon>Craniata</taxon>
        <taxon>Vertebrata</taxon>
        <taxon>Euteleostomi</taxon>
        <taxon>Actinopterygii</taxon>
        <taxon>Neopterygii</taxon>
        <taxon>Teleostei</taxon>
        <taxon>Neoteleostei</taxon>
        <taxon>Acanthomorphata</taxon>
        <taxon>Eupercaria</taxon>
        <taxon>Perciformes</taxon>
        <taxon>Percoidei</taxon>
        <taxon>Percidae</taxon>
        <taxon>Percinae</taxon>
        <taxon>Perca</taxon>
    </lineage>
</organism>
<sequence length="90" mass="10459">MRNTPLSYTCERRAEYISDGEACVAAFLHCCKEMETQQAERKIDSLILARTGMEDNYIDSDNIVSRTKFPESWLWSDVILPACHRQTPDW</sequence>
<dbReference type="SUPFAM" id="SSF47686">
    <property type="entry name" value="Anaphylotoxins (complement system)"/>
    <property type="match status" value="1"/>
</dbReference>
<dbReference type="InterPro" id="IPR018081">
    <property type="entry name" value="Anaphylatoxin_comp_syst"/>
</dbReference>
<keyword evidence="2" id="KW-0964">Secreted</keyword>
<evidence type="ECO:0000313" key="6">
    <source>
        <dbReference type="Proteomes" id="UP000465112"/>
    </source>
</evidence>
<keyword evidence="3" id="KW-1015">Disulfide bond</keyword>
<dbReference type="Proteomes" id="UP000465112">
    <property type="component" value="Chromosome 7"/>
</dbReference>
<dbReference type="CDD" id="cd00017">
    <property type="entry name" value="ANATO"/>
    <property type="match status" value="1"/>
</dbReference>
<gene>
    <name evidence="5" type="ORF">PFLUV_G00092330</name>
</gene>
<dbReference type="Gene3D" id="1.20.91.20">
    <property type="entry name" value="Anaphylotoxins (complement system)"/>
    <property type="match status" value="1"/>
</dbReference>
<comment type="caution">
    <text evidence="5">The sequence shown here is derived from an EMBL/GenBank/DDBJ whole genome shotgun (WGS) entry which is preliminary data.</text>
</comment>
<dbReference type="SMART" id="SM00104">
    <property type="entry name" value="ANATO"/>
    <property type="match status" value="1"/>
</dbReference>
<evidence type="ECO:0000256" key="1">
    <source>
        <dbReference type="ARBA" id="ARBA00004613"/>
    </source>
</evidence>
<dbReference type="InterPro" id="IPR000020">
    <property type="entry name" value="Anaphylatoxin/fibulin"/>
</dbReference>
<evidence type="ECO:0000313" key="5">
    <source>
        <dbReference type="EMBL" id="KAF1388634.1"/>
    </source>
</evidence>
<reference evidence="5 6" key="1">
    <citation type="submission" date="2019-06" db="EMBL/GenBank/DDBJ databases">
        <title>A chromosome-scale genome assembly of the European perch, Perca fluviatilis.</title>
        <authorList>
            <person name="Roques C."/>
            <person name="Zahm M."/>
            <person name="Cabau C."/>
            <person name="Klopp C."/>
            <person name="Bouchez O."/>
            <person name="Donnadieu C."/>
            <person name="Kuhl H."/>
            <person name="Gislard M."/>
            <person name="Guendouz S."/>
            <person name="Journot L."/>
            <person name="Haffray P."/>
            <person name="Bestin A."/>
            <person name="Morvezen R."/>
            <person name="Feron R."/>
            <person name="Wen M."/>
            <person name="Jouanno E."/>
            <person name="Herpin A."/>
            <person name="Schartl M."/>
            <person name="Postlethwait J."/>
            <person name="Schaerlinger B."/>
            <person name="Chardard D."/>
            <person name="Lecocq T."/>
            <person name="Poncet C."/>
            <person name="Jaffrelo L."/>
            <person name="Lampietro C."/>
            <person name="Guiguen Y."/>
        </authorList>
    </citation>
    <scope>NUCLEOTIDE SEQUENCE [LARGE SCALE GENOMIC DNA]</scope>
    <source>
        <tissue evidence="5">Blood</tissue>
    </source>
</reference>